<comment type="caution">
    <text evidence="2">The sequence shown here is derived from an EMBL/GenBank/DDBJ whole genome shotgun (WGS) entry which is preliminary data.</text>
</comment>
<organism evidence="2 3">
    <name type="scientific">Odoribacter splanchnicus</name>
    <dbReference type="NCBI Taxonomy" id="28118"/>
    <lineage>
        <taxon>Bacteria</taxon>
        <taxon>Pseudomonadati</taxon>
        <taxon>Bacteroidota</taxon>
        <taxon>Bacteroidia</taxon>
        <taxon>Bacteroidales</taxon>
        <taxon>Odoribacteraceae</taxon>
        <taxon>Odoribacter</taxon>
    </lineage>
</organism>
<name>A0AAW6FHK2_9BACT</name>
<gene>
    <name evidence="2" type="ORF">PN645_07905</name>
</gene>
<dbReference type="Proteomes" id="UP001212263">
    <property type="component" value="Unassembled WGS sequence"/>
</dbReference>
<protein>
    <recommendedName>
        <fullName evidence="4">Lipoprotein</fullName>
    </recommendedName>
</protein>
<evidence type="ECO:0000256" key="1">
    <source>
        <dbReference type="SAM" id="SignalP"/>
    </source>
</evidence>
<dbReference type="PROSITE" id="PS51257">
    <property type="entry name" value="PROKAR_LIPOPROTEIN"/>
    <property type="match status" value="1"/>
</dbReference>
<proteinExistence type="predicted"/>
<feature type="chain" id="PRO_5043801162" description="Lipoprotein" evidence="1">
    <location>
        <begin position="26"/>
        <end position="208"/>
    </location>
</feature>
<sequence length="208" mass="23243">MFLTQKAIMKWIMTFFFCISAFFLAGCNAGKSHPEFPSAPFREPYEGFRWEIVEGNGMKFWAQRNESIHMVVNAGGEAGIVDDNCSKEASFQMKMKVFPLPSQNIADLLPLLKQSPGWDTAITCAFREINAGRKGVQRYVLELSGPSAESFIKESEQEPIPSTCGGWGIGNSGMRYFEIHESHPDKAIFVEIGQEAPLFDEQSIVLSD</sequence>
<evidence type="ECO:0008006" key="4">
    <source>
        <dbReference type="Google" id="ProtNLM"/>
    </source>
</evidence>
<reference evidence="2" key="1">
    <citation type="submission" date="2023-01" db="EMBL/GenBank/DDBJ databases">
        <title>Human gut microbiome strain richness.</title>
        <authorList>
            <person name="Chen-Liaw A."/>
        </authorList>
    </citation>
    <scope>NUCLEOTIDE SEQUENCE</scope>
    <source>
        <strain evidence="2">RTP21484st1_B7_RTP21484_190118</strain>
    </source>
</reference>
<dbReference type="EMBL" id="JAQMRD010000008">
    <property type="protein sequence ID" value="MDB9222930.1"/>
    <property type="molecule type" value="Genomic_DNA"/>
</dbReference>
<evidence type="ECO:0000313" key="3">
    <source>
        <dbReference type="Proteomes" id="UP001212263"/>
    </source>
</evidence>
<accession>A0AAW6FHK2</accession>
<evidence type="ECO:0000313" key="2">
    <source>
        <dbReference type="EMBL" id="MDB9222930.1"/>
    </source>
</evidence>
<dbReference type="RefSeq" id="WP_272060492.1">
    <property type="nucleotide sequence ID" value="NZ_JAQMRB010000011.1"/>
</dbReference>
<keyword evidence="1" id="KW-0732">Signal</keyword>
<dbReference type="AlphaFoldDB" id="A0AAW6FHK2"/>
<feature type="signal peptide" evidence="1">
    <location>
        <begin position="1"/>
        <end position="25"/>
    </location>
</feature>